<evidence type="ECO:0000256" key="3">
    <source>
        <dbReference type="ARBA" id="ARBA00022475"/>
    </source>
</evidence>
<feature type="transmembrane region" description="Helical" evidence="7">
    <location>
        <begin position="334"/>
        <end position="354"/>
    </location>
</feature>
<feature type="transmembrane region" description="Helical" evidence="7">
    <location>
        <begin position="53"/>
        <end position="75"/>
    </location>
</feature>
<dbReference type="RefSeq" id="WP_143777413.1">
    <property type="nucleotide sequence ID" value="NZ_VKKU01000002.1"/>
</dbReference>
<feature type="transmembrane region" description="Helical" evidence="7">
    <location>
        <begin position="422"/>
        <end position="444"/>
    </location>
</feature>
<evidence type="ECO:0000256" key="4">
    <source>
        <dbReference type="ARBA" id="ARBA00022692"/>
    </source>
</evidence>
<feature type="transmembrane region" description="Helical" evidence="7">
    <location>
        <begin position="96"/>
        <end position="116"/>
    </location>
</feature>
<reference evidence="8 9" key="1">
    <citation type="submission" date="2019-07" db="EMBL/GenBank/DDBJ databases">
        <authorList>
            <person name="Park M."/>
        </authorList>
    </citation>
    <scope>NUCLEOTIDE SEQUENCE [LARGE SCALE GENOMIC DNA]</scope>
    <source>
        <strain evidence="8 9">KCTC32445</strain>
    </source>
</reference>
<evidence type="ECO:0000256" key="2">
    <source>
        <dbReference type="ARBA" id="ARBA00007430"/>
    </source>
</evidence>
<dbReference type="Pfam" id="PF13440">
    <property type="entry name" value="Polysacc_synt_3"/>
    <property type="match status" value="1"/>
</dbReference>
<evidence type="ECO:0000256" key="6">
    <source>
        <dbReference type="ARBA" id="ARBA00023136"/>
    </source>
</evidence>
<dbReference type="GO" id="GO:0005886">
    <property type="term" value="C:plasma membrane"/>
    <property type="evidence" value="ECO:0007669"/>
    <property type="project" value="UniProtKB-SubCell"/>
</dbReference>
<accession>A0A553WBW9</accession>
<evidence type="ECO:0000256" key="5">
    <source>
        <dbReference type="ARBA" id="ARBA00022989"/>
    </source>
</evidence>
<comment type="caution">
    <text evidence="8">The sequence shown here is derived from an EMBL/GenBank/DDBJ whole genome shotgun (WGS) entry which is preliminary data.</text>
</comment>
<dbReference type="EMBL" id="VKKU01000002">
    <property type="protein sequence ID" value="TSB02195.1"/>
    <property type="molecule type" value="Genomic_DNA"/>
</dbReference>
<feature type="transmembrane region" description="Helical" evidence="7">
    <location>
        <begin position="456"/>
        <end position="479"/>
    </location>
</feature>
<dbReference type="PANTHER" id="PTHR30250">
    <property type="entry name" value="PST FAMILY PREDICTED COLANIC ACID TRANSPORTER"/>
    <property type="match status" value="1"/>
</dbReference>
<keyword evidence="4 7" id="KW-0812">Transmembrane</keyword>
<dbReference type="OrthoDB" id="7605542at2"/>
<organism evidence="8 9">
    <name type="scientific">Sphingorhabdus contaminans</name>
    <dbReference type="NCBI Taxonomy" id="1343899"/>
    <lineage>
        <taxon>Bacteria</taxon>
        <taxon>Pseudomonadati</taxon>
        <taxon>Pseudomonadota</taxon>
        <taxon>Alphaproteobacteria</taxon>
        <taxon>Sphingomonadales</taxon>
        <taxon>Sphingomonadaceae</taxon>
        <taxon>Sphingorhabdus</taxon>
    </lineage>
</organism>
<dbReference type="InterPro" id="IPR050833">
    <property type="entry name" value="Poly_Biosynth_Transport"/>
</dbReference>
<name>A0A553WBW9_9SPHN</name>
<comment type="similarity">
    <text evidence="2">Belongs to the polysaccharide synthase family.</text>
</comment>
<feature type="transmembrane region" description="Helical" evidence="7">
    <location>
        <begin position="214"/>
        <end position="234"/>
    </location>
</feature>
<keyword evidence="9" id="KW-1185">Reference proteome</keyword>
<evidence type="ECO:0000256" key="7">
    <source>
        <dbReference type="SAM" id="Phobius"/>
    </source>
</evidence>
<feature type="transmembrane region" description="Helical" evidence="7">
    <location>
        <begin position="183"/>
        <end position="202"/>
    </location>
</feature>
<feature type="transmembrane region" description="Helical" evidence="7">
    <location>
        <begin position="292"/>
        <end position="314"/>
    </location>
</feature>
<keyword evidence="5 7" id="KW-1133">Transmembrane helix</keyword>
<dbReference type="PANTHER" id="PTHR30250:SF10">
    <property type="entry name" value="LIPOPOLYSACCHARIDE BIOSYNTHESIS PROTEIN WZXC"/>
    <property type="match status" value="1"/>
</dbReference>
<keyword evidence="6 7" id="KW-0472">Membrane</keyword>
<dbReference type="Proteomes" id="UP000320160">
    <property type="component" value="Unassembled WGS sequence"/>
</dbReference>
<feature type="transmembrane region" description="Helical" evidence="7">
    <location>
        <begin position="366"/>
        <end position="386"/>
    </location>
</feature>
<evidence type="ECO:0000313" key="8">
    <source>
        <dbReference type="EMBL" id="TSB02195.1"/>
    </source>
</evidence>
<evidence type="ECO:0000256" key="1">
    <source>
        <dbReference type="ARBA" id="ARBA00004651"/>
    </source>
</evidence>
<comment type="subcellular location">
    <subcellularLocation>
        <location evidence="1">Cell membrane</location>
        <topology evidence="1">Multi-pass membrane protein</topology>
    </subcellularLocation>
</comment>
<feature type="transmembrane region" description="Helical" evidence="7">
    <location>
        <begin position="392"/>
        <end position="410"/>
    </location>
</feature>
<proteinExistence type="inferred from homology"/>
<dbReference type="CDD" id="cd13127">
    <property type="entry name" value="MATE_tuaB_like"/>
    <property type="match status" value="1"/>
</dbReference>
<sequence length="503" mass="54729">MDISALNQDVATEDFGKRVKSAVFWRSGTQILSQLISWGATLSVIRILEPSDYGLFAMTSVVLVFLNFLNGYGFVSALIQSEKVEPIRIRQAFGMLILLNAGLAALQFFAVAPLAAAYYKESVVGEMLRWQSLIYLSTPFLILPEAMLTRNLDFKKPAIVNLTSAFVGAVIALGMAFNGYGVWTLVFAPIAIFWTRAIALMIATRFWVRPSFNFTGAGSIFSFGTMMLVAHGFWIIQSQCDIFIAGRAFDNHQLGLYAEALFLTQIFAAKFVPPLNEVAFPAYARLQNDREALAAGFLKAVRLIMLISCPLYLGMAVTAQPLVDVVMGPKWTEAAPLVAILALAMPVMTLHILFAPALNALGLPNIVVRNSLFGALLMPSVYLFAVQYGADGLAWGWLVAFPILLLFTIYQARPHIGFGLTGLAGAVLPGLAAAAAMAGLVWIFDQMVLATLWPDVPALLHLAALVAAGGLFYSTMLWFGARATFMEVVNLLVKRKPPEPAMP</sequence>
<dbReference type="AlphaFoldDB" id="A0A553WBW9"/>
<protein>
    <submittedName>
        <fullName evidence="8">Lipopolysaccharide biosynthesis protein</fullName>
    </submittedName>
</protein>
<evidence type="ECO:0000313" key="9">
    <source>
        <dbReference type="Proteomes" id="UP000320160"/>
    </source>
</evidence>
<keyword evidence="3" id="KW-1003">Cell membrane</keyword>
<feature type="transmembrane region" description="Helical" evidence="7">
    <location>
        <begin position="158"/>
        <end position="177"/>
    </location>
</feature>
<gene>
    <name evidence="8" type="ORF">FOM92_13840</name>
</gene>